<evidence type="ECO:0000256" key="1">
    <source>
        <dbReference type="ARBA" id="ARBA00022679"/>
    </source>
</evidence>
<evidence type="ECO:0000313" key="4">
    <source>
        <dbReference type="EMBL" id="PIQ85243.1"/>
    </source>
</evidence>
<dbReference type="NCBIfam" id="NF003952">
    <property type="entry name" value="PRK05450.1-5"/>
    <property type="match status" value="1"/>
</dbReference>
<dbReference type="Proteomes" id="UP000230859">
    <property type="component" value="Unassembled WGS sequence"/>
</dbReference>
<comment type="caution">
    <text evidence="4">The sequence shown here is derived from an EMBL/GenBank/DDBJ whole genome shotgun (WGS) entry which is preliminary data.</text>
</comment>
<dbReference type="InterPro" id="IPR029044">
    <property type="entry name" value="Nucleotide-diphossugar_trans"/>
</dbReference>
<proteinExistence type="predicted"/>
<organism evidence="4 5">
    <name type="scientific">Candidatus Abzuiibacterium crystallinum</name>
    <dbReference type="NCBI Taxonomy" id="1974748"/>
    <lineage>
        <taxon>Bacteria</taxon>
        <taxon>Pseudomonadati</taxon>
        <taxon>Candidatus Omnitrophota</taxon>
        <taxon>Candidatus Abzuiibacterium</taxon>
    </lineage>
</organism>
<dbReference type="NCBIfam" id="NF009905">
    <property type="entry name" value="PRK13368.1"/>
    <property type="match status" value="1"/>
</dbReference>
<dbReference type="Gene3D" id="3.90.550.10">
    <property type="entry name" value="Spore Coat Polysaccharide Biosynthesis Protein SpsA, Chain A"/>
    <property type="match status" value="1"/>
</dbReference>
<dbReference type="InterPro" id="IPR003329">
    <property type="entry name" value="Cytidylyl_trans"/>
</dbReference>
<dbReference type="SUPFAM" id="SSF53448">
    <property type="entry name" value="Nucleotide-diphospho-sugar transferases"/>
    <property type="match status" value="1"/>
</dbReference>
<keyword evidence="3" id="KW-0448">Lipopolysaccharide biosynthesis</keyword>
<dbReference type="Pfam" id="PF02348">
    <property type="entry name" value="CTP_transf_3"/>
    <property type="match status" value="1"/>
</dbReference>
<dbReference type="NCBIfam" id="TIGR00466">
    <property type="entry name" value="kdsB"/>
    <property type="match status" value="1"/>
</dbReference>
<keyword evidence="2 4" id="KW-0548">Nucleotidyltransferase</keyword>
<protein>
    <submittedName>
        <fullName evidence="4">3-deoxy-manno-octulosonate cytidylyltransferase</fullName>
    </submittedName>
</protein>
<dbReference type="InterPro" id="IPR004528">
    <property type="entry name" value="KdsB"/>
</dbReference>
<evidence type="ECO:0000313" key="5">
    <source>
        <dbReference type="Proteomes" id="UP000230859"/>
    </source>
</evidence>
<dbReference type="GO" id="GO:0005829">
    <property type="term" value="C:cytosol"/>
    <property type="evidence" value="ECO:0007669"/>
    <property type="project" value="TreeGrafter"/>
</dbReference>
<dbReference type="GO" id="GO:0009103">
    <property type="term" value="P:lipopolysaccharide biosynthetic process"/>
    <property type="evidence" value="ECO:0007669"/>
    <property type="project" value="UniProtKB-KW"/>
</dbReference>
<reference evidence="4 5" key="1">
    <citation type="submission" date="2017-09" db="EMBL/GenBank/DDBJ databases">
        <title>Depth-based differentiation of microbial function through sediment-hosted aquifers and enrichment of novel symbionts in the deep terrestrial subsurface.</title>
        <authorList>
            <person name="Probst A.J."/>
            <person name="Ladd B."/>
            <person name="Jarett J.K."/>
            <person name="Geller-Mcgrath D.E."/>
            <person name="Sieber C.M."/>
            <person name="Emerson J.B."/>
            <person name="Anantharaman K."/>
            <person name="Thomas B.C."/>
            <person name="Malmstrom R."/>
            <person name="Stieglmeier M."/>
            <person name="Klingl A."/>
            <person name="Woyke T."/>
            <person name="Ryan C.M."/>
            <person name="Banfield J.F."/>
        </authorList>
    </citation>
    <scope>NUCLEOTIDE SEQUENCE [LARGE SCALE GENOMIC DNA]</scope>
    <source>
        <strain evidence="4">CG11_big_fil_rev_8_21_14_0_20_45_26</strain>
    </source>
</reference>
<dbReference type="PANTHER" id="PTHR42866">
    <property type="entry name" value="3-DEOXY-MANNO-OCTULOSONATE CYTIDYLYLTRANSFERASE"/>
    <property type="match status" value="1"/>
</dbReference>
<dbReference type="CDD" id="cd02517">
    <property type="entry name" value="CMP-KDO-Synthetase"/>
    <property type="match status" value="1"/>
</dbReference>
<accession>A0A2H0LLF2</accession>
<dbReference type="PANTHER" id="PTHR42866:SF2">
    <property type="entry name" value="3-DEOXY-MANNO-OCTULOSONATE CYTIDYLYLTRANSFERASE, MITOCHONDRIAL"/>
    <property type="match status" value="1"/>
</dbReference>
<evidence type="ECO:0000256" key="2">
    <source>
        <dbReference type="ARBA" id="ARBA00022695"/>
    </source>
</evidence>
<name>A0A2H0LLF2_9BACT</name>
<dbReference type="GO" id="GO:0008690">
    <property type="term" value="F:3-deoxy-manno-octulosonate cytidylyltransferase activity"/>
    <property type="evidence" value="ECO:0007669"/>
    <property type="project" value="InterPro"/>
</dbReference>
<dbReference type="AlphaFoldDB" id="A0A2H0LLF2"/>
<sequence length="259" mass="29247">MSNPKIVAIIPARMGASRFPGKPLTKILNLPMVEHVRRRIILAPIIDEVYVATCDQEIKEAVETHGGKAVMTANTHERCTDRIAEAAESLQLQDAIIVIVQGDEPLFMPEAIDLVVGPLLKDEQIQCSNLLSRIITPEDFSDIDIVKAVLDYRGRVMFYSRSPIPYARTTHHQTPLRQTGISAFRSRFLKTFTELSPTPLERTESIDFLRMLEHGLSISGVIYDQVAVGVDRPDDVEKIEYILQNDPKQNRLFEQIIKT</sequence>
<evidence type="ECO:0000256" key="3">
    <source>
        <dbReference type="ARBA" id="ARBA00022985"/>
    </source>
</evidence>
<keyword evidence="1 4" id="KW-0808">Transferase</keyword>
<dbReference type="EMBL" id="PCVY01000072">
    <property type="protein sequence ID" value="PIQ85243.1"/>
    <property type="molecule type" value="Genomic_DNA"/>
</dbReference>
<gene>
    <name evidence="4" type="primary">kdsB</name>
    <name evidence="4" type="ORF">COV74_09815</name>
</gene>